<gene>
    <name evidence="2" type="ORF">Taro_053352</name>
</gene>
<keyword evidence="3" id="KW-1185">Reference proteome</keyword>
<sequence>MCHEIIARNKSCVCLLKSHKNVQFITCIFTAYMTVKRGYKHCRKSRLAEIECFMQKPQITTYPNEGRNGGQAERDRLLHRSPRPHRFRQTDRHGKLCRDGPVNAAYRAVAFTGSTPESNRERTLYWIAGQTYPI</sequence>
<reference evidence="2" key="1">
    <citation type="submission" date="2017-07" db="EMBL/GenBank/DDBJ databases">
        <title>Taro Niue Genome Assembly and Annotation.</title>
        <authorList>
            <person name="Atibalentja N."/>
            <person name="Keating K."/>
            <person name="Fields C.J."/>
        </authorList>
    </citation>
    <scope>NUCLEOTIDE SEQUENCE</scope>
    <source>
        <strain evidence="2">Niue_2</strain>
        <tissue evidence="2">Leaf</tissue>
    </source>
</reference>
<proteinExistence type="predicted"/>
<accession>A0A843XKY0</accession>
<dbReference type="Proteomes" id="UP000652761">
    <property type="component" value="Unassembled WGS sequence"/>
</dbReference>
<evidence type="ECO:0000313" key="3">
    <source>
        <dbReference type="Proteomes" id="UP000652761"/>
    </source>
</evidence>
<dbReference type="AlphaFoldDB" id="A0A843XKY0"/>
<dbReference type="EMBL" id="NMUH01009726">
    <property type="protein sequence ID" value="MQM20334.1"/>
    <property type="molecule type" value="Genomic_DNA"/>
</dbReference>
<organism evidence="2 3">
    <name type="scientific">Colocasia esculenta</name>
    <name type="common">Wild taro</name>
    <name type="synonym">Arum esculentum</name>
    <dbReference type="NCBI Taxonomy" id="4460"/>
    <lineage>
        <taxon>Eukaryota</taxon>
        <taxon>Viridiplantae</taxon>
        <taxon>Streptophyta</taxon>
        <taxon>Embryophyta</taxon>
        <taxon>Tracheophyta</taxon>
        <taxon>Spermatophyta</taxon>
        <taxon>Magnoliopsida</taxon>
        <taxon>Liliopsida</taxon>
        <taxon>Araceae</taxon>
        <taxon>Aroideae</taxon>
        <taxon>Colocasieae</taxon>
        <taxon>Colocasia</taxon>
    </lineage>
</organism>
<feature type="region of interest" description="Disordered" evidence="1">
    <location>
        <begin position="62"/>
        <end position="93"/>
    </location>
</feature>
<name>A0A843XKY0_COLES</name>
<evidence type="ECO:0000313" key="2">
    <source>
        <dbReference type="EMBL" id="MQM20334.1"/>
    </source>
</evidence>
<evidence type="ECO:0000256" key="1">
    <source>
        <dbReference type="SAM" id="MobiDB-lite"/>
    </source>
</evidence>
<protein>
    <submittedName>
        <fullName evidence="2">Uncharacterized protein</fullName>
    </submittedName>
</protein>
<comment type="caution">
    <text evidence="2">The sequence shown here is derived from an EMBL/GenBank/DDBJ whole genome shotgun (WGS) entry which is preliminary data.</text>
</comment>